<dbReference type="InterPro" id="IPR013321">
    <property type="entry name" value="Arc_rbn_hlx_hlx"/>
</dbReference>
<evidence type="ECO:0008006" key="3">
    <source>
        <dbReference type="Google" id="ProtNLM"/>
    </source>
</evidence>
<reference evidence="1" key="1">
    <citation type="submission" date="2006-12" db="EMBL/GenBank/DDBJ databases">
        <title>Complete sequence of Pyrobaculum islandicum DSM 4184.</title>
        <authorList>
            <person name="Copeland A."/>
            <person name="Lucas S."/>
            <person name="Lapidus A."/>
            <person name="Barry K."/>
            <person name="Detter J.C."/>
            <person name="Glavina del Rio T."/>
            <person name="Dalin E."/>
            <person name="Tice H."/>
            <person name="Pitluck S."/>
            <person name="Meincke L."/>
            <person name="Brettin T."/>
            <person name="Bruce D."/>
            <person name="Han C."/>
            <person name="Tapia R."/>
            <person name="Gilna P."/>
            <person name="Schmutz J."/>
            <person name="Larimer F."/>
            <person name="Land M."/>
            <person name="Hauser L."/>
            <person name="Kyrpides N."/>
            <person name="Mikhailova N."/>
            <person name="Cozen A.E."/>
            <person name="Fitz-Gibbon S.T."/>
            <person name="House C.H."/>
            <person name="Saltikov C."/>
            <person name="Lowe T."/>
            <person name="Richardson P."/>
        </authorList>
    </citation>
    <scope>NUCLEOTIDE SEQUENCE [LARGE SCALE GENOMIC DNA]</scope>
    <source>
        <strain evidence="1">DSM 4184</strain>
    </source>
</reference>
<dbReference type="AlphaFoldDB" id="A1RUN1"/>
<dbReference type="EMBL" id="CP000504">
    <property type="protein sequence ID" value="ABL88663.1"/>
    <property type="molecule type" value="Genomic_DNA"/>
</dbReference>
<organism evidence="1 2">
    <name type="scientific">Pyrobaculum islandicum (strain DSM 4184 / JCM 9189 / GEO3)</name>
    <dbReference type="NCBI Taxonomy" id="384616"/>
    <lineage>
        <taxon>Archaea</taxon>
        <taxon>Thermoproteota</taxon>
        <taxon>Thermoprotei</taxon>
        <taxon>Thermoproteales</taxon>
        <taxon>Thermoproteaceae</taxon>
        <taxon>Pyrobaculum</taxon>
    </lineage>
</organism>
<sequence length="61" mass="6818">MQINIRDDLYARVAEYAKRLGLSVEEFVEVVLERVVGGGGRPLSPGEEAELRERLRALGYA</sequence>
<dbReference type="RefSeq" id="WP_011763238.1">
    <property type="nucleotide sequence ID" value="NC_008701.1"/>
</dbReference>
<dbReference type="GO" id="GO:0006355">
    <property type="term" value="P:regulation of DNA-templated transcription"/>
    <property type="evidence" value="ECO:0007669"/>
    <property type="project" value="InterPro"/>
</dbReference>
<dbReference type="InterPro" id="IPR010985">
    <property type="entry name" value="Ribbon_hlx_hlx"/>
</dbReference>
<dbReference type="STRING" id="384616.Pisl_1507"/>
<dbReference type="HOGENOM" id="CLU_2911681_0_0_2"/>
<keyword evidence="2" id="KW-1185">Reference proteome</keyword>
<evidence type="ECO:0000313" key="1">
    <source>
        <dbReference type="EMBL" id="ABL88663.1"/>
    </source>
</evidence>
<accession>A1RUN1</accession>
<name>A1RUN1_PYRIL</name>
<dbReference type="KEGG" id="pis:Pisl_1507"/>
<proteinExistence type="predicted"/>
<gene>
    <name evidence="1" type="ordered locus">Pisl_1507</name>
</gene>
<dbReference type="SUPFAM" id="SSF47598">
    <property type="entry name" value="Ribbon-helix-helix"/>
    <property type="match status" value="1"/>
</dbReference>
<protein>
    <recommendedName>
        <fullName evidence="3">CopG domain protein DNA-binding domain protein</fullName>
    </recommendedName>
</protein>
<dbReference type="Gene3D" id="1.10.1220.10">
    <property type="entry name" value="Met repressor-like"/>
    <property type="match status" value="1"/>
</dbReference>
<dbReference type="Proteomes" id="UP000002595">
    <property type="component" value="Chromosome"/>
</dbReference>
<dbReference type="GeneID" id="4616675"/>
<evidence type="ECO:0000313" key="2">
    <source>
        <dbReference type="Proteomes" id="UP000002595"/>
    </source>
</evidence>